<feature type="region of interest" description="Disordered" evidence="1">
    <location>
        <begin position="26"/>
        <end position="45"/>
    </location>
</feature>
<organism evidence="4 5">
    <name type="scientific">Tribolium castaneum</name>
    <name type="common">Red flour beetle</name>
    <dbReference type="NCBI Taxonomy" id="7070"/>
    <lineage>
        <taxon>Eukaryota</taxon>
        <taxon>Metazoa</taxon>
        <taxon>Ecdysozoa</taxon>
        <taxon>Arthropoda</taxon>
        <taxon>Hexapoda</taxon>
        <taxon>Insecta</taxon>
        <taxon>Pterygota</taxon>
        <taxon>Neoptera</taxon>
        <taxon>Endopterygota</taxon>
        <taxon>Coleoptera</taxon>
        <taxon>Polyphaga</taxon>
        <taxon>Cucujiformia</taxon>
        <taxon>Tenebrionidae</taxon>
        <taxon>Tenebrionidae incertae sedis</taxon>
        <taxon>Tribolium</taxon>
    </lineage>
</organism>
<keyword evidence="5" id="KW-1185">Reference proteome</keyword>
<dbReference type="CDD" id="cd00161">
    <property type="entry name" value="beta-trefoil_Ricin-like"/>
    <property type="match status" value="1"/>
</dbReference>
<evidence type="ECO:0000256" key="2">
    <source>
        <dbReference type="SAM" id="SignalP"/>
    </source>
</evidence>
<dbReference type="SUPFAM" id="SSF50370">
    <property type="entry name" value="Ricin B-like lectins"/>
    <property type="match status" value="1"/>
</dbReference>
<name>A0A139WE09_TRICA</name>
<gene>
    <name evidence="4" type="primary">AUGUSTUS-3.0.2_33964</name>
    <name evidence="4" type="ORF">TcasGA2_TC033964</name>
</gene>
<reference evidence="4 5" key="2">
    <citation type="journal article" date="2010" name="Nucleic Acids Res.">
        <title>BeetleBase in 2010: revisions to provide comprehensive genomic information for Tribolium castaneum.</title>
        <authorList>
            <person name="Kim H.S."/>
            <person name="Murphy T."/>
            <person name="Xia J."/>
            <person name="Caragea D."/>
            <person name="Park Y."/>
            <person name="Beeman R.W."/>
            <person name="Lorenzen M.D."/>
            <person name="Butcher S."/>
            <person name="Manak J.R."/>
            <person name="Brown S.J."/>
        </authorList>
    </citation>
    <scope>GENOME REANNOTATION</scope>
    <source>
        <strain evidence="4 5">Georgia GA2</strain>
    </source>
</reference>
<dbReference type="KEGG" id="tca:103313781"/>
<evidence type="ECO:0000313" key="4">
    <source>
        <dbReference type="EMBL" id="KYB26095.1"/>
    </source>
</evidence>
<feature type="chain" id="PRO_5007299772" description="Ricin B lectin domain-containing protein" evidence="2">
    <location>
        <begin position="21"/>
        <end position="185"/>
    </location>
</feature>
<reference evidence="4 5" key="1">
    <citation type="journal article" date="2008" name="Nature">
        <title>The genome of the model beetle and pest Tribolium castaneum.</title>
        <authorList>
            <consortium name="Tribolium Genome Sequencing Consortium"/>
            <person name="Richards S."/>
            <person name="Gibbs R.A."/>
            <person name="Weinstock G.M."/>
            <person name="Brown S.J."/>
            <person name="Denell R."/>
            <person name="Beeman R.W."/>
            <person name="Gibbs R."/>
            <person name="Beeman R.W."/>
            <person name="Brown S.J."/>
            <person name="Bucher G."/>
            <person name="Friedrich M."/>
            <person name="Grimmelikhuijzen C.J."/>
            <person name="Klingler M."/>
            <person name="Lorenzen M."/>
            <person name="Richards S."/>
            <person name="Roth S."/>
            <person name="Schroder R."/>
            <person name="Tautz D."/>
            <person name="Zdobnov E.M."/>
            <person name="Muzny D."/>
            <person name="Gibbs R.A."/>
            <person name="Weinstock G.M."/>
            <person name="Attaway T."/>
            <person name="Bell S."/>
            <person name="Buhay C.J."/>
            <person name="Chandrabose M.N."/>
            <person name="Chavez D."/>
            <person name="Clerk-Blankenburg K.P."/>
            <person name="Cree A."/>
            <person name="Dao M."/>
            <person name="Davis C."/>
            <person name="Chacko J."/>
            <person name="Dinh H."/>
            <person name="Dugan-Rocha S."/>
            <person name="Fowler G."/>
            <person name="Garner T.T."/>
            <person name="Garnes J."/>
            <person name="Gnirke A."/>
            <person name="Hawes A."/>
            <person name="Hernandez J."/>
            <person name="Hines S."/>
            <person name="Holder M."/>
            <person name="Hume J."/>
            <person name="Jhangiani S.N."/>
            <person name="Joshi V."/>
            <person name="Khan Z.M."/>
            <person name="Jackson L."/>
            <person name="Kovar C."/>
            <person name="Kowis A."/>
            <person name="Lee S."/>
            <person name="Lewis L.R."/>
            <person name="Margolis J."/>
            <person name="Morgan M."/>
            <person name="Nazareth L.V."/>
            <person name="Nguyen N."/>
            <person name="Okwuonu G."/>
            <person name="Parker D."/>
            <person name="Richards S."/>
            <person name="Ruiz S.J."/>
            <person name="Santibanez J."/>
            <person name="Savard J."/>
            <person name="Scherer S.E."/>
            <person name="Schneider B."/>
            <person name="Sodergren E."/>
            <person name="Tautz D."/>
            <person name="Vattahil S."/>
            <person name="Villasana D."/>
            <person name="White C.S."/>
            <person name="Wright R."/>
            <person name="Park Y."/>
            <person name="Beeman R.W."/>
            <person name="Lord J."/>
            <person name="Oppert B."/>
            <person name="Lorenzen M."/>
            <person name="Brown S."/>
            <person name="Wang L."/>
            <person name="Savard J."/>
            <person name="Tautz D."/>
            <person name="Richards S."/>
            <person name="Weinstock G."/>
            <person name="Gibbs R.A."/>
            <person name="Liu Y."/>
            <person name="Worley K."/>
            <person name="Weinstock G."/>
            <person name="Elsik C.G."/>
            <person name="Reese J.T."/>
            <person name="Elhaik E."/>
            <person name="Landan G."/>
            <person name="Graur D."/>
            <person name="Arensburger P."/>
            <person name="Atkinson P."/>
            <person name="Beeman R.W."/>
            <person name="Beidler J."/>
            <person name="Brown S.J."/>
            <person name="Demuth J.P."/>
            <person name="Drury D.W."/>
            <person name="Du Y.Z."/>
            <person name="Fujiwara H."/>
            <person name="Lorenzen M."/>
            <person name="Maselli V."/>
            <person name="Osanai M."/>
            <person name="Park Y."/>
            <person name="Robertson H.M."/>
            <person name="Tu Z."/>
            <person name="Wang J.J."/>
            <person name="Wang S."/>
            <person name="Richards S."/>
            <person name="Song H."/>
            <person name="Zhang L."/>
            <person name="Sodergren E."/>
            <person name="Werner D."/>
            <person name="Stanke M."/>
            <person name="Morgenstern B."/>
            <person name="Solovyev V."/>
            <person name="Kosarev P."/>
            <person name="Brown G."/>
            <person name="Chen H.C."/>
            <person name="Ermolaeva O."/>
            <person name="Hlavina W."/>
            <person name="Kapustin Y."/>
            <person name="Kiryutin B."/>
            <person name="Kitts P."/>
            <person name="Maglott D."/>
            <person name="Pruitt K."/>
            <person name="Sapojnikov V."/>
            <person name="Souvorov A."/>
            <person name="Mackey A.J."/>
            <person name="Waterhouse R.M."/>
            <person name="Wyder S."/>
            <person name="Zdobnov E.M."/>
            <person name="Zdobnov E.M."/>
            <person name="Wyder S."/>
            <person name="Kriventseva E.V."/>
            <person name="Kadowaki T."/>
            <person name="Bork P."/>
            <person name="Aranda M."/>
            <person name="Bao R."/>
            <person name="Beermann A."/>
            <person name="Berns N."/>
            <person name="Bolognesi R."/>
            <person name="Bonneton F."/>
            <person name="Bopp D."/>
            <person name="Brown S.J."/>
            <person name="Bucher G."/>
            <person name="Butts T."/>
            <person name="Chaumot A."/>
            <person name="Denell R.E."/>
            <person name="Ferrier D.E."/>
            <person name="Friedrich M."/>
            <person name="Gordon C.M."/>
            <person name="Jindra M."/>
            <person name="Klingler M."/>
            <person name="Lan Q."/>
            <person name="Lattorff H.M."/>
            <person name="Laudet V."/>
            <person name="von Levetsow C."/>
            <person name="Liu Z."/>
            <person name="Lutz R."/>
            <person name="Lynch J.A."/>
            <person name="da Fonseca R.N."/>
            <person name="Posnien N."/>
            <person name="Reuter R."/>
            <person name="Roth S."/>
            <person name="Savard J."/>
            <person name="Schinko J.B."/>
            <person name="Schmitt C."/>
            <person name="Schoppmeier M."/>
            <person name="Schroder R."/>
            <person name="Shippy T.D."/>
            <person name="Simonnet F."/>
            <person name="Marques-Souza H."/>
            <person name="Tautz D."/>
            <person name="Tomoyasu Y."/>
            <person name="Trauner J."/>
            <person name="Van der Zee M."/>
            <person name="Vervoort M."/>
            <person name="Wittkopp N."/>
            <person name="Wimmer E.A."/>
            <person name="Yang X."/>
            <person name="Jones A.K."/>
            <person name="Sattelle D.B."/>
            <person name="Ebert P.R."/>
            <person name="Nelson D."/>
            <person name="Scott J.G."/>
            <person name="Beeman R.W."/>
            <person name="Muthukrishnan S."/>
            <person name="Kramer K.J."/>
            <person name="Arakane Y."/>
            <person name="Beeman R.W."/>
            <person name="Zhu Q."/>
            <person name="Hogenkamp D."/>
            <person name="Dixit R."/>
            <person name="Oppert B."/>
            <person name="Jiang H."/>
            <person name="Zou Z."/>
            <person name="Marshall J."/>
            <person name="Elpidina E."/>
            <person name="Vinokurov K."/>
            <person name="Oppert C."/>
            <person name="Zou Z."/>
            <person name="Evans J."/>
            <person name="Lu Z."/>
            <person name="Zhao P."/>
            <person name="Sumathipala N."/>
            <person name="Altincicek B."/>
            <person name="Vilcinskas A."/>
            <person name="Williams M."/>
            <person name="Hultmark D."/>
            <person name="Hetru C."/>
            <person name="Jiang H."/>
            <person name="Grimmelikhuijzen C.J."/>
            <person name="Hauser F."/>
            <person name="Cazzamali G."/>
            <person name="Williamson M."/>
            <person name="Park Y."/>
            <person name="Li B."/>
            <person name="Tanaka Y."/>
            <person name="Predel R."/>
            <person name="Neupert S."/>
            <person name="Schachtner J."/>
            <person name="Verleyen P."/>
            <person name="Raible F."/>
            <person name="Bork P."/>
            <person name="Friedrich M."/>
            <person name="Walden K.K."/>
            <person name="Robertson H.M."/>
            <person name="Angeli S."/>
            <person name="Foret S."/>
            <person name="Bucher G."/>
            <person name="Schuetz S."/>
            <person name="Maleszka R."/>
            <person name="Wimmer E.A."/>
            <person name="Beeman R.W."/>
            <person name="Lorenzen M."/>
            <person name="Tomoyasu Y."/>
            <person name="Miller S.C."/>
            <person name="Grossmann D."/>
            <person name="Bucher G."/>
        </authorList>
    </citation>
    <scope>NUCLEOTIDE SEQUENCE [LARGE SCALE GENOMIC DNA]</scope>
    <source>
        <strain evidence="4 5">Georgia GA2</strain>
    </source>
</reference>
<keyword evidence="2" id="KW-0732">Signal</keyword>
<feature type="signal peptide" evidence="2">
    <location>
        <begin position="1"/>
        <end position="20"/>
    </location>
</feature>
<evidence type="ECO:0000313" key="5">
    <source>
        <dbReference type="Proteomes" id="UP000007266"/>
    </source>
</evidence>
<protein>
    <recommendedName>
        <fullName evidence="3">Ricin B lectin domain-containing protein</fullName>
    </recommendedName>
</protein>
<dbReference type="OrthoDB" id="10426133at2759"/>
<dbReference type="InParanoid" id="A0A139WE09"/>
<evidence type="ECO:0000256" key="1">
    <source>
        <dbReference type="SAM" id="MobiDB-lite"/>
    </source>
</evidence>
<sequence length="185" mass="21018">MNFDICALFLLLGICTVVTGTYDSDEDCEDESDIEPEKPHIGSGSFDRKSKRFALIRNQVSGLVLDARKGHVVVEHFSTSPSQLWKVEDAGSGTFYIINKATGNALYLDYQNDRKRNYLITIPKYSLNENNKWSAQWYVNSDDTIVTSRKELAITIHSEDFSPGDKVIGFPKHGRHNQLFGFQYK</sequence>
<dbReference type="Pfam" id="PF14200">
    <property type="entry name" value="RicinB_lectin_2"/>
    <property type="match status" value="1"/>
</dbReference>
<feature type="domain" description="Ricin B lectin" evidence="3">
    <location>
        <begin position="55"/>
        <end position="113"/>
    </location>
</feature>
<dbReference type="Proteomes" id="UP000007266">
    <property type="component" value="Linkage group 8"/>
</dbReference>
<dbReference type="AlphaFoldDB" id="A0A139WE09"/>
<dbReference type="InterPro" id="IPR000772">
    <property type="entry name" value="Ricin_B_lectin"/>
</dbReference>
<dbReference type="Gene3D" id="2.80.10.50">
    <property type="match status" value="1"/>
</dbReference>
<proteinExistence type="predicted"/>
<dbReference type="EMBL" id="KQ971357">
    <property type="protein sequence ID" value="KYB26095.1"/>
    <property type="molecule type" value="Genomic_DNA"/>
</dbReference>
<evidence type="ECO:0000259" key="3">
    <source>
        <dbReference type="Pfam" id="PF14200"/>
    </source>
</evidence>
<accession>A0A139WE09</accession>
<dbReference type="InterPro" id="IPR035992">
    <property type="entry name" value="Ricin_B-like_lectins"/>
</dbReference>